<evidence type="ECO:0000259" key="8">
    <source>
        <dbReference type="PROSITE" id="PS50157"/>
    </source>
</evidence>
<feature type="compositionally biased region" description="Basic residues" evidence="6">
    <location>
        <begin position="373"/>
        <end position="387"/>
    </location>
</feature>
<protein>
    <submittedName>
        <fullName evidence="9">Homeobox protein TGIF1</fullName>
    </submittedName>
</protein>
<comment type="subcellular location">
    <subcellularLocation>
        <location evidence="5">Nucleus</location>
    </subcellularLocation>
</comment>
<feature type="domain" description="C2H2-type" evidence="8">
    <location>
        <begin position="397"/>
        <end position="425"/>
    </location>
</feature>
<dbReference type="InterPro" id="IPR009057">
    <property type="entry name" value="Homeodomain-like_sf"/>
</dbReference>
<dbReference type="PROSITE" id="PS50157">
    <property type="entry name" value="ZINC_FINGER_C2H2_2"/>
    <property type="match status" value="1"/>
</dbReference>
<evidence type="ECO:0000313" key="9">
    <source>
        <dbReference type="EMBL" id="KAH9845702.1"/>
    </source>
</evidence>
<dbReference type="InterPro" id="IPR008422">
    <property type="entry name" value="KN_HD"/>
</dbReference>
<dbReference type="PROSITE" id="PS00028">
    <property type="entry name" value="ZINC_FINGER_C2H2_1"/>
    <property type="match status" value="1"/>
</dbReference>
<feature type="region of interest" description="Disordered" evidence="6">
    <location>
        <begin position="154"/>
        <end position="181"/>
    </location>
</feature>
<dbReference type="InterPro" id="IPR006600">
    <property type="entry name" value="HTH_CenpB_DNA-bd_dom"/>
</dbReference>
<dbReference type="Proteomes" id="UP001138500">
    <property type="component" value="Unassembled WGS sequence"/>
</dbReference>
<dbReference type="Pfam" id="PF05920">
    <property type="entry name" value="Homeobox_KN"/>
    <property type="match status" value="1"/>
</dbReference>
<evidence type="ECO:0000256" key="2">
    <source>
        <dbReference type="ARBA" id="ARBA00023155"/>
    </source>
</evidence>
<gene>
    <name evidence="9" type="ORF">Tdes44962_MAKER01133</name>
</gene>
<dbReference type="CDD" id="cd00086">
    <property type="entry name" value="homeodomain"/>
    <property type="match status" value="1"/>
</dbReference>
<organism evidence="9 10">
    <name type="scientific">Teratosphaeria destructans</name>
    <dbReference type="NCBI Taxonomy" id="418781"/>
    <lineage>
        <taxon>Eukaryota</taxon>
        <taxon>Fungi</taxon>
        <taxon>Dikarya</taxon>
        <taxon>Ascomycota</taxon>
        <taxon>Pezizomycotina</taxon>
        <taxon>Dothideomycetes</taxon>
        <taxon>Dothideomycetidae</taxon>
        <taxon>Mycosphaerellales</taxon>
        <taxon>Teratosphaeriaceae</taxon>
        <taxon>Teratosphaeria</taxon>
    </lineage>
</organism>
<sequence length="1162" mass="128093">MPVIREEEERQAFPDLDSSQFLGLADHVALTEADQAFAGFLATSAPADVAEPSCPAHPGQDNGFMGNWDLLETPVVQQHINVDERKSPALLPPDYSKLENWIPRFIRPKQPLSHSQLPDGSNYVEGSPALLDTLHLVDENDVIDHGHFNRIKDLHSNQQSSGKRSTVRFNDDASGSTKRNGIRFPRHAVKTLRDWLDGHRDHPYPSKEERAALEKQTELKPSQIANWLANARRRKKVTEKARPKLCMSPSLRPTTPAIDILNGPEKSWDELNPFERWKHSPPEHEPASITDIAQAVASSDLPENTISRSPSSGRRKRSSNGSGFSSLRASSTTSLETSAQSSSLSASSAAFSQGSSNSHGSFGSFSSSLAGKKDRRRRRRNAPAIRRRTFDGNNRIFQCTFCTDTFKSKYDWTRHEKSLHLSLEKWICAPLGPTVVSPASGVKKCVYCEIDDPLDDHAEAHNHHQCEAKGLDSRTFFRKDHLRQHLRLMHGCEMKPHMDQWKSVAININSRCGFCAQRFIAWQERVDHLTAHFKAGARMTEWKGCRGLDPAVAAQVTNAMPPYLIGIESVSPNPFSASNQATWRQRMPSDQGDDDFSNLKESDPTGPALEPLHSDHGVKATCWEILTVRLGKYADEMAQRGAMLSDEMLQKQARRILYESDDSWDQTAADNPEWLDLFKKAHGLDFFIPSELGGQGLLETYGDLGLRIPFHVQLAAYNQAQANTQISDAANVPEPYSKALERKRQEFRSICSLLSKEGVLLHEEKIVCDHDECAQNVIDVSKVDGKSEPGPRYNRWCTYTVAPEKAKKLALTAVAVDGPADLGAFMGDSGAGHRETDDAGNGLECRTTSTNAEGAALVRAGGVGMLTDCENKKCTFHDINRNEEARAAASLRARGLVALERVHAPISSCNCDCHAEPVRQSRKAPRPERHQDRLDAFASATARCEGSASLEAAKSRAQCLDYLGRLHGPMTCDCDDAQASPNPHSRVHQPRHKLQLPIARARLFETTTGAWEDAGKMPATTYTASRGEVADMSMRVIAEEDLANTGAMMDVRGSQFSGGQETAMSGMMGDFDLGLGLPNAPATDDQALKELDDLIAATFAFPNQAVDEGTASAEDLAMVLNNEGAAAKNDVAMDDFDFDDVTFDGAFDMPFDERDGVDDDFL</sequence>
<dbReference type="SUPFAM" id="SSF46689">
    <property type="entry name" value="Homeodomain-like"/>
    <property type="match status" value="1"/>
</dbReference>
<dbReference type="GO" id="GO:0006355">
    <property type="term" value="P:regulation of DNA-templated transcription"/>
    <property type="evidence" value="ECO:0007669"/>
    <property type="project" value="InterPro"/>
</dbReference>
<evidence type="ECO:0000256" key="6">
    <source>
        <dbReference type="SAM" id="MobiDB-lite"/>
    </source>
</evidence>
<evidence type="ECO:0000256" key="5">
    <source>
        <dbReference type="PROSITE-ProRule" id="PRU00108"/>
    </source>
</evidence>
<feature type="region of interest" description="Disordered" evidence="6">
    <location>
        <begin position="576"/>
        <end position="613"/>
    </location>
</feature>
<reference evidence="9 10" key="1">
    <citation type="journal article" date="2018" name="IMA Fungus">
        <title>IMA Genome-F 10: Nine draft genome sequences of Claviceps purpurea s.lat., including C. arundinis, C. humidiphila, and C. cf. spartinae, pseudomolecules for the pitch canker pathogen Fusarium circinatum, draft genome of Davidsoniella eucalypti, Grosmannia galeiformis, Quambalaria eucalypti, and Teratosphaeria destructans.</title>
        <authorList>
            <person name="Wingfield B.D."/>
            <person name="Liu M."/>
            <person name="Nguyen H.D."/>
            <person name="Lane F.A."/>
            <person name="Morgan S.W."/>
            <person name="De Vos L."/>
            <person name="Wilken P.M."/>
            <person name="Duong T.A."/>
            <person name="Aylward J."/>
            <person name="Coetzee M.P."/>
            <person name="Dadej K."/>
            <person name="De Beer Z.W."/>
            <person name="Findlay W."/>
            <person name="Havenga M."/>
            <person name="Kolarik M."/>
            <person name="Menzies J.G."/>
            <person name="Naidoo K."/>
            <person name="Pochopski O."/>
            <person name="Shoukouhi P."/>
            <person name="Santana Q.C."/>
            <person name="Seifert K.A."/>
            <person name="Soal N."/>
            <person name="Steenkamp E.T."/>
            <person name="Tatham C.T."/>
            <person name="van der Nest M.A."/>
            <person name="Wingfield M.J."/>
        </authorList>
    </citation>
    <scope>NUCLEOTIDE SEQUENCE [LARGE SCALE GENOMIC DNA]</scope>
    <source>
        <strain evidence="9">CMW44962</strain>
    </source>
</reference>
<keyword evidence="4" id="KW-0863">Zinc-finger</keyword>
<dbReference type="PANTHER" id="PTHR11850">
    <property type="entry name" value="HOMEOBOX PROTEIN TRANSCRIPTION FACTORS"/>
    <property type="match status" value="1"/>
</dbReference>
<feature type="region of interest" description="Disordered" evidence="6">
    <location>
        <begin position="355"/>
        <end position="387"/>
    </location>
</feature>
<evidence type="ECO:0000256" key="1">
    <source>
        <dbReference type="ARBA" id="ARBA00023125"/>
    </source>
</evidence>
<accession>A0A9W7W799</accession>
<evidence type="ECO:0000256" key="4">
    <source>
        <dbReference type="PROSITE-ProRule" id="PRU00042"/>
    </source>
</evidence>
<dbReference type="GO" id="GO:0008270">
    <property type="term" value="F:zinc ion binding"/>
    <property type="evidence" value="ECO:0007669"/>
    <property type="project" value="UniProtKB-KW"/>
</dbReference>
<dbReference type="InterPro" id="IPR050224">
    <property type="entry name" value="TALE_homeobox"/>
</dbReference>
<dbReference type="SMART" id="SM00389">
    <property type="entry name" value="HOX"/>
    <property type="match status" value="1"/>
</dbReference>
<dbReference type="InterPro" id="IPR001356">
    <property type="entry name" value="HD"/>
</dbReference>
<dbReference type="GO" id="GO:0005634">
    <property type="term" value="C:nucleus"/>
    <property type="evidence" value="ECO:0007669"/>
    <property type="project" value="UniProtKB-SubCell"/>
</dbReference>
<feature type="compositionally biased region" description="Low complexity" evidence="6">
    <location>
        <begin position="319"/>
        <end position="332"/>
    </location>
</feature>
<evidence type="ECO:0000256" key="3">
    <source>
        <dbReference type="ARBA" id="ARBA00023242"/>
    </source>
</evidence>
<dbReference type="Pfam" id="PF03221">
    <property type="entry name" value="HTH_Tnp_Tc5"/>
    <property type="match status" value="1"/>
</dbReference>
<comment type="caution">
    <text evidence="9">The sequence shown here is derived from an EMBL/GenBank/DDBJ whole genome shotgun (WGS) entry which is preliminary data.</text>
</comment>
<feature type="region of interest" description="Disordered" evidence="6">
    <location>
        <begin position="296"/>
        <end position="332"/>
    </location>
</feature>
<keyword evidence="4" id="KW-0862">Zinc</keyword>
<keyword evidence="2 5" id="KW-0371">Homeobox</keyword>
<feature type="compositionally biased region" description="Low complexity" evidence="6">
    <location>
        <begin position="355"/>
        <end position="368"/>
    </location>
</feature>
<proteinExistence type="predicted"/>
<keyword evidence="1 5" id="KW-0238">DNA-binding</keyword>
<feature type="domain" description="Homeobox" evidence="7">
    <location>
        <begin position="175"/>
        <end position="238"/>
    </location>
</feature>
<keyword evidence="10" id="KW-1185">Reference proteome</keyword>
<dbReference type="EMBL" id="RIBY02000002">
    <property type="protein sequence ID" value="KAH9845702.1"/>
    <property type="molecule type" value="Genomic_DNA"/>
</dbReference>
<dbReference type="SMART" id="SM00355">
    <property type="entry name" value="ZnF_C2H2"/>
    <property type="match status" value="3"/>
</dbReference>
<feature type="compositionally biased region" description="Polar residues" evidence="6">
    <location>
        <begin position="156"/>
        <end position="179"/>
    </location>
</feature>
<keyword evidence="3 5" id="KW-0539">Nucleus</keyword>
<reference evidence="9 10" key="2">
    <citation type="journal article" date="2021" name="Curr. Genet.">
        <title>Genetic response to nitrogen starvation in the aggressive Eucalyptus foliar pathogen Teratosphaeria destructans.</title>
        <authorList>
            <person name="Havenga M."/>
            <person name="Wingfield B.D."/>
            <person name="Wingfield M.J."/>
            <person name="Dreyer L.L."/>
            <person name="Roets F."/>
            <person name="Aylward J."/>
        </authorList>
    </citation>
    <scope>NUCLEOTIDE SEQUENCE [LARGE SCALE GENOMIC DNA]</scope>
    <source>
        <strain evidence="9">CMW44962</strain>
    </source>
</reference>
<name>A0A9W7W799_9PEZI</name>
<dbReference type="InterPro" id="IPR013087">
    <property type="entry name" value="Znf_C2H2_type"/>
</dbReference>
<dbReference type="PROSITE" id="PS50071">
    <property type="entry name" value="HOMEOBOX_2"/>
    <property type="match status" value="1"/>
</dbReference>
<feature type="region of interest" description="Disordered" evidence="6">
    <location>
        <begin position="232"/>
        <end position="265"/>
    </location>
</feature>
<feature type="DNA-binding region" description="Homeobox" evidence="5">
    <location>
        <begin position="177"/>
        <end position="239"/>
    </location>
</feature>
<evidence type="ECO:0000313" key="10">
    <source>
        <dbReference type="Proteomes" id="UP001138500"/>
    </source>
</evidence>
<evidence type="ECO:0000259" key="7">
    <source>
        <dbReference type="PROSITE" id="PS50071"/>
    </source>
</evidence>
<dbReference type="AlphaFoldDB" id="A0A9W7W799"/>
<dbReference type="OrthoDB" id="5399138at2759"/>
<dbReference type="Gene3D" id="1.10.10.60">
    <property type="entry name" value="Homeodomain-like"/>
    <property type="match status" value="1"/>
</dbReference>
<dbReference type="GO" id="GO:0003677">
    <property type="term" value="F:DNA binding"/>
    <property type="evidence" value="ECO:0007669"/>
    <property type="project" value="UniProtKB-UniRule"/>
</dbReference>
<keyword evidence="4" id="KW-0479">Metal-binding</keyword>